<comment type="caution">
    <text evidence="8">The sequence shown here is derived from an EMBL/GenBank/DDBJ whole genome shotgun (WGS) entry which is preliminary data.</text>
</comment>
<dbReference type="SUPFAM" id="SSF56204">
    <property type="entry name" value="Hect, E3 ligase catalytic domain"/>
    <property type="match status" value="1"/>
</dbReference>
<dbReference type="EMBL" id="CAJHNH020003374">
    <property type="protein sequence ID" value="CAG5129162.1"/>
    <property type="molecule type" value="Genomic_DNA"/>
</dbReference>
<dbReference type="GO" id="GO:0005829">
    <property type="term" value="C:cytosol"/>
    <property type="evidence" value="ECO:0007669"/>
    <property type="project" value="TreeGrafter"/>
</dbReference>
<feature type="domain" description="HECT" evidence="7">
    <location>
        <begin position="471"/>
        <end position="803"/>
    </location>
</feature>
<evidence type="ECO:0000256" key="6">
    <source>
        <dbReference type="PROSITE-ProRule" id="PRU00104"/>
    </source>
</evidence>
<dbReference type="FunFam" id="3.30.2160.10:FF:000008">
    <property type="entry name" value="Apoptosis-resistant E3 ubiquitin protein ligase 1"/>
    <property type="match status" value="1"/>
</dbReference>
<feature type="non-terminal residue" evidence="8">
    <location>
        <position position="803"/>
    </location>
</feature>
<dbReference type="Pfam" id="PF25916">
    <property type="entry name" value="AREL1_PH-like"/>
    <property type="match status" value="1"/>
</dbReference>
<dbReference type="CDD" id="cd00078">
    <property type="entry name" value="HECTc"/>
    <property type="match status" value="1"/>
</dbReference>
<proteinExistence type="predicted"/>
<dbReference type="GO" id="GO:0006511">
    <property type="term" value="P:ubiquitin-dependent protein catabolic process"/>
    <property type="evidence" value="ECO:0007669"/>
    <property type="project" value="TreeGrafter"/>
</dbReference>
<dbReference type="Proteomes" id="UP000678393">
    <property type="component" value="Unassembled WGS sequence"/>
</dbReference>
<dbReference type="Gene3D" id="2.60.40.10">
    <property type="entry name" value="Immunoglobulins"/>
    <property type="match status" value="1"/>
</dbReference>
<protein>
    <recommendedName>
        <fullName evidence="3">HECT-type E3 ubiquitin transferase</fullName>
        <ecNumber evidence="3">2.3.2.26</ecNumber>
    </recommendedName>
</protein>
<dbReference type="PANTHER" id="PTHR11254">
    <property type="entry name" value="HECT DOMAIN UBIQUITIN-PROTEIN LIGASE"/>
    <property type="match status" value="1"/>
</dbReference>
<dbReference type="SMART" id="SM00119">
    <property type="entry name" value="HECTc"/>
    <property type="match status" value="1"/>
</dbReference>
<keyword evidence="5 6" id="KW-0833">Ubl conjugation pathway</keyword>
<comment type="catalytic activity">
    <reaction evidence="1">
        <text>S-ubiquitinyl-[E2 ubiquitin-conjugating enzyme]-L-cysteine + [acceptor protein]-L-lysine = [E2 ubiquitin-conjugating enzyme]-L-cysteine + N(6)-ubiquitinyl-[acceptor protein]-L-lysine.</text>
        <dbReference type="EC" id="2.3.2.26"/>
    </reaction>
</comment>
<dbReference type="AlphaFoldDB" id="A0A8S3ZPG1"/>
<accession>A0A8S3ZPG1</accession>
<feature type="active site" description="Glycyl thioester intermediate" evidence="6">
    <location>
        <position position="770"/>
    </location>
</feature>
<gene>
    <name evidence="8" type="ORF">CUNI_LOCUS14720</name>
</gene>
<evidence type="ECO:0000313" key="9">
    <source>
        <dbReference type="Proteomes" id="UP000678393"/>
    </source>
</evidence>
<dbReference type="PROSITE" id="PS50237">
    <property type="entry name" value="HECT"/>
    <property type="match status" value="1"/>
</dbReference>
<evidence type="ECO:0000256" key="3">
    <source>
        <dbReference type="ARBA" id="ARBA00012485"/>
    </source>
</evidence>
<evidence type="ECO:0000256" key="4">
    <source>
        <dbReference type="ARBA" id="ARBA00022679"/>
    </source>
</evidence>
<dbReference type="InterPro" id="IPR014756">
    <property type="entry name" value="Ig_E-set"/>
</dbReference>
<sequence>HISNRGPEVTCLTVDTSHHLTDLKNANQGTRTHASMFLASLSAVSGLTAVSSFCSQAIPRAKSYIHKFFNGRTSKPHSCTLTWDSNEPETVGKTVTFKVRLFHKHGAPFHVTEDGGILVLVAKDNAAMATSLVFDGATPGDLNLVTCKLTVHKAGDYQVSILAAGCHVNGSPVSKYFQPGPIDPSKTGFLNHSSLVVVPACTRYPLVIEPRDAFDNPATYQMSNKDFFKIKVQEAGTSDWHCPTNQIIYNRQERRLLMYLQMDRKGCYRALVTYGNKTLRNGEFQILVLDLAELGRVHRLVTKSRDSRKFPATLLQLDGRTLDKPKKVEVHVSPKQITITENYFQFCAKQLCLFRVCPRTQFMFHGLKCWSDPTKFSVDPARFSIHDGSSTSVQLASSDCSVIAATFSRFLMRRLGGSETFQDKQEFFYRQVRQIPAKETNSRLLLKIDRWQVLKSSYKATKQFKVADWCKPFEVVFSGEEAVDWGGVSREWFDVLCQELFDPNRSQLFVRFTDNPQGLIHPNTKRSAGQKIKLYQFAGQIVGKCLFESAMGRTQLVKARFTRSFLAQLIGVKVTYKHFETDDPVLYSSKISYIENNDVDGLGLTFAEEVYDTRGHLVQIVDLVANGRKIAVTNDNKLQYLDALAQHRLVNQVKDEVKGFRRGLSWQVPKNLLMMFSEHELELLMCGAGTYSVADFKLHHCVLGASASFNKVLSWFWTIVASFTDLQMARLVQFTTGSSQLPPGGFAELTPRIQLSPGPACNSLPSSHTCFNLLYLPDCDNMEIFHRMLLLAITEGSQGFGLV</sequence>
<dbReference type="GO" id="GO:0000209">
    <property type="term" value="P:protein polyubiquitination"/>
    <property type="evidence" value="ECO:0007669"/>
    <property type="project" value="TreeGrafter"/>
</dbReference>
<name>A0A8S3ZPG1_9EUPU</name>
<dbReference type="InterPro" id="IPR058738">
    <property type="entry name" value="PH-like_AREL1"/>
</dbReference>
<dbReference type="PANTHER" id="PTHR11254:SF340">
    <property type="entry name" value="APOPTOSIS-RESISTANT E3 UBIQUITIN PROTEIN LIGASE 1"/>
    <property type="match status" value="1"/>
</dbReference>
<evidence type="ECO:0000256" key="2">
    <source>
        <dbReference type="ARBA" id="ARBA00004906"/>
    </source>
</evidence>
<dbReference type="OrthoDB" id="6057829at2759"/>
<dbReference type="Pfam" id="PF00632">
    <property type="entry name" value="HECT"/>
    <property type="match status" value="1"/>
</dbReference>
<dbReference type="Gene3D" id="3.30.2160.10">
    <property type="entry name" value="Hect, E3 ligase catalytic domain"/>
    <property type="match status" value="1"/>
</dbReference>
<evidence type="ECO:0000256" key="5">
    <source>
        <dbReference type="ARBA" id="ARBA00022786"/>
    </source>
</evidence>
<organism evidence="8 9">
    <name type="scientific">Candidula unifasciata</name>
    <dbReference type="NCBI Taxonomy" id="100452"/>
    <lineage>
        <taxon>Eukaryota</taxon>
        <taxon>Metazoa</taxon>
        <taxon>Spiralia</taxon>
        <taxon>Lophotrochozoa</taxon>
        <taxon>Mollusca</taxon>
        <taxon>Gastropoda</taxon>
        <taxon>Heterobranchia</taxon>
        <taxon>Euthyneura</taxon>
        <taxon>Panpulmonata</taxon>
        <taxon>Eupulmonata</taxon>
        <taxon>Stylommatophora</taxon>
        <taxon>Helicina</taxon>
        <taxon>Helicoidea</taxon>
        <taxon>Geomitridae</taxon>
        <taxon>Candidula</taxon>
    </lineage>
</organism>
<comment type="pathway">
    <text evidence="2">Protein modification; protein ubiquitination.</text>
</comment>
<dbReference type="Gene3D" id="3.30.2410.10">
    <property type="entry name" value="Hect, E3 ligase catalytic domain"/>
    <property type="match status" value="1"/>
</dbReference>
<dbReference type="SUPFAM" id="SSF81296">
    <property type="entry name" value="E set domains"/>
    <property type="match status" value="1"/>
</dbReference>
<dbReference type="GO" id="GO:0061630">
    <property type="term" value="F:ubiquitin protein ligase activity"/>
    <property type="evidence" value="ECO:0007669"/>
    <property type="project" value="UniProtKB-EC"/>
</dbReference>
<dbReference type="InterPro" id="IPR000569">
    <property type="entry name" value="HECT_dom"/>
</dbReference>
<dbReference type="GO" id="GO:0043066">
    <property type="term" value="P:negative regulation of apoptotic process"/>
    <property type="evidence" value="ECO:0007669"/>
    <property type="project" value="TreeGrafter"/>
</dbReference>
<dbReference type="Gene3D" id="3.90.1750.10">
    <property type="entry name" value="Hect, E3 ligase catalytic domains"/>
    <property type="match status" value="1"/>
</dbReference>
<dbReference type="InterPro" id="IPR013783">
    <property type="entry name" value="Ig-like_fold"/>
</dbReference>
<dbReference type="InterPro" id="IPR035983">
    <property type="entry name" value="Hect_E3_ubiquitin_ligase"/>
</dbReference>
<dbReference type="InterPro" id="IPR050409">
    <property type="entry name" value="E3_ubiq-protein_ligase"/>
</dbReference>
<dbReference type="EC" id="2.3.2.26" evidence="3"/>
<evidence type="ECO:0000313" key="8">
    <source>
        <dbReference type="EMBL" id="CAG5129162.1"/>
    </source>
</evidence>
<evidence type="ECO:0000256" key="1">
    <source>
        <dbReference type="ARBA" id="ARBA00000885"/>
    </source>
</evidence>
<evidence type="ECO:0000259" key="7">
    <source>
        <dbReference type="PROSITE" id="PS50237"/>
    </source>
</evidence>
<keyword evidence="9" id="KW-1185">Reference proteome</keyword>
<keyword evidence="4" id="KW-0808">Transferase</keyword>
<reference evidence="8" key="1">
    <citation type="submission" date="2021-04" db="EMBL/GenBank/DDBJ databases">
        <authorList>
            <consortium name="Molecular Ecology Group"/>
        </authorList>
    </citation>
    <scope>NUCLEOTIDE SEQUENCE</scope>
</reference>